<reference evidence="3" key="2">
    <citation type="submission" date="2015-01" db="EMBL/GenBank/DDBJ databases">
        <title>Evolutionary Origins and Diversification of the Mycorrhizal Mutualists.</title>
        <authorList>
            <consortium name="DOE Joint Genome Institute"/>
            <consortium name="Mycorrhizal Genomics Consortium"/>
            <person name="Kohler A."/>
            <person name="Kuo A."/>
            <person name="Nagy L.G."/>
            <person name="Floudas D."/>
            <person name="Copeland A."/>
            <person name="Barry K.W."/>
            <person name="Cichocki N."/>
            <person name="Veneault-Fourrey C."/>
            <person name="LaButti K."/>
            <person name="Lindquist E.A."/>
            <person name="Lipzen A."/>
            <person name="Lundell T."/>
            <person name="Morin E."/>
            <person name="Murat C."/>
            <person name="Riley R."/>
            <person name="Ohm R."/>
            <person name="Sun H."/>
            <person name="Tunlid A."/>
            <person name="Henrissat B."/>
            <person name="Grigoriev I.V."/>
            <person name="Hibbett D.S."/>
            <person name="Martin F."/>
        </authorList>
    </citation>
    <scope>NUCLEOTIDE SEQUENCE [LARGE SCALE GENOMIC DNA]</scope>
    <source>
        <strain evidence="3">Ve08.2h10</strain>
    </source>
</reference>
<organism evidence="2 3">
    <name type="scientific">Paxillus rubicundulus Ve08.2h10</name>
    <dbReference type="NCBI Taxonomy" id="930991"/>
    <lineage>
        <taxon>Eukaryota</taxon>
        <taxon>Fungi</taxon>
        <taxon>Dikarya</taxon>
        <taxon>Basidiomycota</taxon>
        <taxon>Agaricomycotina</taxon>
        <taxon>Agaricomycetes</taxon>
        <taxon>Agaricomycetidae</taxon>
        <taxon>Boletales</taxon>
        <taxon>Paxilineae</taxon>
        <taxon>Paxillaceae</taxon>
        <taxon>Paxillus</taxon>
    </lineage>
</organism>
<name>A0A0D0DEJ2_9AGAM</name>
<evidence type="ECO:0000259" key="1">
    <source>
        <dbReference type="Pfam" id="PF05699"/>
    </source>
</evidence>
<feature type="domain" description="HAT C-terminal dimerisation" evidence="1">
    <location>
        <begin position="19"/>
        <end position="90"/>
    </location>
</feature>
<dbReference type="Pfam" id="PF05699">
    <property type="entry name" value="Dimer_Tnp_hAT"/>
    <property type="match status" value="1"/>
</dbReference>
<dbReference type="InterPro" id="IPR012337">
    <property type="entry name" value="RNaseH-like_sf"/>
</dbReference>
<dbReference type="OrthoDB" id="3270501at2759"/>
<dbReference type="InterPro" id="IPR008906">
    <property type="entry name" value="HATC_C_dom"/>
</dbReference>
<gene>
    <name evidence="2" type="ORF">PAXRUDRAFT_85206</name>
</gene>
<keyword evidence="3" id="KW-1185">Reference proteome</keyword>
<dbReference type="HOGENOM" id="CLU_170039_0_0_1"/>
<evidence type="ECO:0000313" key="2">
    <source>
        <dbReference type="EMBL" id="KIK75930.1"/>
    </source>
</evidence>
<accession>A0A0D0DEJ2</accession>
<dbReference type="InParanoid" id="A0A0D0DEJ2"/>
<dbReference type="Proteomes" id="UP000054538">
    <property type="component" value="Unassembled WGS sequence"/>
</dbReference>
<feature type="non-terminal residue" evidence="2">
    <location>
        <position position="115"/>
    </location>
</feature>
<evidence type="ECO:0000313" key="3">
    <source>
        <dbReference type="Proteomes" id="UP000054538"/>
    </source>
</evidence>
<proteinExistence type="predicted"/>
<dbReference type="AlphaFoldDB" id="A0A0D0DEJ2"/>
<dbReference type="SUPFAM" id="SSF53098">
    <property type="entry name" value="Ribonuclease H-like"/>
    <property type="match status" value="1"/>
</dbReference>
<protein>
    <recommendedName>
        <fullName evidence="1">HAT C-terminal dimerisation domain-containing protein</fullName>
    </recommendedName>
</protein>
<dbReference type="EMBL" id="KN827765">
    <property type="protein sequence ID" value="KIK75930.1"/>
    <property type="molecule type" value="Genomic_DNA"/>
</dbReference>
<dbReference type="GO" id="GO:0046983">
    <property type="term" value="F:protein dimerization activity"/>
    <property type="evidence" value="ECO:0007669"/>
    <property type="project" value="InterPro"/>
</dbReference>
<sequence>GMGEFQTLNGRCERGKASMEMKKIETDPLNFYKDYCFAGQPPTPFIQLAQCVLSVTANSASCEWFFSTFSSTLTKPCNWLGTNTLQALTEMKMHIWDQQLQQSLKQHVRRWLAEQ</sequence>
<feature type="non-terminal residue" evidence="2">
    <location>
        <position position="1"/>
    </location>
</feature>
<reference evidence="2 3" key="1">
    <citation type="submission" date="2014-04" db="EMBL/GenBank/DDBJ databases">
        <authorList>
            <consortium name="DOE Joint Genome Institute"/>
            <person name="Kuo A."/>
            <person name="Kohler A."/>
            <person name="Jargeat P."/>
            <person name="Nagy L.G."/>
            <person name="Floudas D."/>
            <person name="Copeland A."/>
            <person name="Barry K.W."/>
            <person name="Cichocki N."/>
            <person name="Veneault-Fourrey C."/>
            <person name="LaButti K."/>
            <person name="Lindquist E.A."/>
            <person name="Lipzen A."/>
            <person name="Lundell T."/>
            <person name="Morin E."/>
            <person name="Murat C."/>
            <person name="Sun H."/>
            <person name="Tunlid A."/>
            <person name="Henrissat B."/>
            <person name="Grigoriev I.V."/>
            <person name="Hibbett D.S."/>
            <person name="Martin F."/>
            <person name="Nordberg H.P."/>
            <person name="Cantor M.N."/>
            <person name="Hua S.X."/>
        </authorList>
    </citation>
    <scope>NUCLEOTIDE SEQUENCE [LARGE SCALE GENOMIC DNA]</scope>
    <source>
        <strain evidence="2 3">Ve08.2h10</strain>
    </source>
</reference>